<dbReference type="InterPro" id="IPR036928">
    <property type="entry name" value="AS_sf"/>
</dbReference>
<dbReference type="Pfam" id="PF01425">
    <property type="entry name" value="Amidase"/>
    <property type="match status" value="1"/>
</dbReference>
<evidence type="ECO:0000313" key="3">
    <source>
        <dbReference type="Proteomes" id="UP000809243"/>
    </source>
</evidence>
<feature type="domain" description="Amidase" evidence="1">
    <location>
        <begin position="22"/>
        <end position="91"/>
    </location>
</feature>
<reference evidence="2" key="1">
    <citation type="submission" date="2021-01" db="EMBL/GenBank/DDBJ databases">
        <title>Active Sulfur Cycling in an Early Earth Analoge.</title>
        <authorList>
            <person name="Hahn C.R."/>
            <person name="Youssef N.H."/>
            <person name="Elshahed M."/>
        </authorList>
    </citation>
    <scope>NUCLEOTIDE SEQUENCE</scope>
    <source>
        <strain evidence="2">Zod_Metabat.1151</strain>
    </source>
</reference>
<dbReference type="AlphaFoldDB" id="A0A939CA96"/>
<evidence type="ECO:0000313" key="2">
    <source>
        <dbReference type="EMBL" id="MBN2067535.1"/>
    </source>
</evidence>
<dbReference type="InterPro" id="IPR023631">
    <property type="entry name" value="Amidase_dom"/>
</dbReference>
<dbReference type="Gene3D" id="3.90.1300.10">
    <property type="entry name" value="Amidase signature (AS) domain"/>
    <property type="match status" value="1"/>
</dbReference>
<comment type="caution">
    <text evidence="2">The sequence shown here is derived from an EMBL/GenBank/DDBJ whole genome shotgun (WGS) entry which is preliminary data.</text>
</comment>
<dbReference type="EMBL" id="JAFGDB010000062">
    <property type="protein sequence ID" value="MBN2067535.1"/>
    <property type="molecule type" value="Genomic_DNA"/>
</dbReference>
<gene>
    <name evidence="2" type="ORF">JW744_03645</name>
</gene>
<sequence length="91" mass="10049">MPALPIKQFVSEVKKGSISVLEHTEKILEEAEKTNSQYNHFNLIARESALKQAKEVEASIKTGRHKGKLLGVPLSVKDCICVQNMESRAGS</sequence>
<dbReference type="SUPFAM" id="SSF75304">
    <property type="entry name" value="Amidase signature (AS) enzymes"/>
    <property type="match status" value="1"/>
</dbReference>
<name>A0A939CA96_9ARCH</name>
<evidence type="ECO:0000259" key="1">
    <source>
        <dbReference type="Pfam" id="PF01425"/>
    </source>
</evidence>
<accession>A0A939CA96</accession>
<dbReference type="Proteomes" id="UP000809243">
    <property type="component" value="Unassembled WGS sequence"/>
</dbReference>
<organism evidence="2 3">
    <name type="scientific">Candidatus Iainarchaeum sp</name>
    <dbReference type="NCBI Taxonomy" id="3101447"/>
    <lineage>
        <taxon>Archaea</taxon>
        <taxon>Candidatus Iainarchaeota</taxon>
        <taxon>Candidatus Iainarchaeia</taxon>
        <taxon>Candidatus Iainarchaeales</taxon>
        <taxon>Candidatus Iainarchaeaceae</taxon>
        <taxon>Candidatus Iainarchaeum</taxon>
    </lineage>
</organism>
<protein>
    <recommendedName>
        <fullName evidence="1">Amidase domain-containing protein</fullName>
    </recommendedName>
</protein>
<proteinExistence type="predicted"/>